<dbReference type="Proteomes" id="UP000252147">
    <property type="component" value="Unassembled WGS sequence"/>
</dbReference>
<keyword evidence="3 10" id="KW-0436">Ligase</keyword>
<feature type="domain" description="tRNA synthetases class I catalytic" evidence="11">
    <location>
        <begin position="14"/>
        <end position="314"/>
    </location>
</feature>
<evidence type="ECO:0000259" key="12">
    <source>
        <dbReference type="Pfam" id="PF23493"/>
    </source>
</evidence>
<dbReference type="GO" id="GO:0006423">
    <property type="term" value="P:cysteinyl-tRNA aminoacylation"/>
    <property type="evidence" value="ECO:0007669"/>
    <property type="project" value="UniProtKB-UniRule"/>
</dbReference>
<dbReference type="PRINTS" id="PR00983">
    <property type="entry name" value="TRNASYNTHCYS"/>
</dbReference>
<dbReference type="InterPro" id="IPR032678">
    <property type="entry name" value="tRNA-synt_1_cat_dom"/>
</dbReference>
<gene>
    <name evidence="10" type="primary">cysS</name>
    <name evidence="13" type="ORF">DBW97_03585</name>
</gene>
<evidence type="ECO:0000256" key="10">
    <source>
        <dbReference type="HAMAP-Rule" id="MF_00041"/>
    </source>
</evidence>
<dbReference type="NCBIfam" id="TIGR00435">
    <property type="entry name" value="cysS"/>
    <property type="match status" value="1"/>
</dbReference>
<dbReference type="HAMAP" id="MF_00041">
    <property type="entry name" value="Cys_tRNA_synth"/>
    <property type="match status" value="1"/>
</dbReference>
<comment type="cofactor">
    <cofactor evidence="10">
        <name>Zn(2+)</name>
        <dbReference type="ChEBI" id="CHEBI:29105"/>
    </cofactor>
    <text evidence="10">Binds 1 zinc ion per subunit.</text>
</comment>
<reference evidence="13 14" key="1">
    <citation type="journal article" date="2018" name="Microbiome">
        <title>Fine metagenomic profile of the Mediterranean stratified and mixed water columns revealed by assembly and recruitment.</title>
        <authorList>
            <person name="Haro-Moreno J.M."/>
            <person name="Lopez-Perez M."/>
            <person name="De La Torre J.R."/>
            <person name="Picazo A."/>
            <person name="Camacho A."/>
            <person name="Rodriguez-Valera F."/>
        </authorList>
    </citation>
    <scope>NUCLEOTIDE SEQUENCE [LARGE SCALE GENOMIC DNA]</scope>
    <source>
        <strain evidence="13">MED-G83</strain>
    </source>
</reference>
<dbReference type="EMBL" id="QOPD01000005">
    <property type="protein sequence ID" value="RCL38124.1"/>
    <property type="molecule type" value="Genomic_DNA"/>
</dbReference>
<dbReference type="CDD" id="cd00672">
    <property type="entry name" value="CysRS_core"/>
    <property type="match status" value="1"/>
</dbReference>
<proteinExistence type="inferred from homology"/>
<dbReference type="PANTHER" id="PTHR10890">
    <property type="entry name" value="CYSTEINYL-TRNA SYNTHETASE"/>
    <property type="match status" value="1"/>
</dbReference>
<keyword evidence="4 10" id="KW-0479">Metal-binding</keyword>
<evidence type="ECO:0000256" key="1">
    <source>
        <dbReference type="ARBA" id="ARBA00005594"/>
    </source>
</evidence>
<dbReference type="InterPro" id="IPR009080">
    <property type="entry name" value="tRNAsynth_Ia_anticodon-bd"/>
</dbReference>
<organism evidence="13 14">
    <name type="scientific">SAR86 cluster bacterium</name>
    <dbReference type="NCBI Taxonomy" id="2030880"/>
    <lineage>
        <taxon>Bacteria</taxon>
        <taxon>Pseudomonadati</taxon>
        <taxon>Pseudomonadota</taxon>
        <taxon>Gammaproteobacteria</taxon>
        <taxon>SAR86 cluster</taxon>
    </lineage>
</organism>
<comment type="catalytic activity">
    <reaction evidence="10">
        <text>tRNA(Cys) + L-cysteine + ATP = L-cysteinyl-tRNA(Cys) + AMP + diphosphate</text>
        <dbReference type="Rhea" id="RHEA:17773"/>
        <dbReference type="Rhea" id="RHEA-COMP:9661"/>
        <dbReference type="Rhea" id="RHEA-COMP:9679"/>
        <dbReference type="ChEBI" id="CHEBI:30616"/>
        <dbReference type="ChEBI" id="CHEBI:33019"/>
        <dbReference type="ChEBI" id="CHEBI:35235"/>
        <dbReference type="ChEBI" id="CHEBI:78442"/>
        <dbReference type="ChEBI" id="CHEBI:78517"/>
        <dbReference type="ChEBI" id="CHEBI:456215"/>
        <dbReference type="EC" id="6.1.1.16"/>
    </reaction>
</comment>
<evidence type="ECO:0000256" key="4">
    <source>
        <dbReference type="ARBA" id="ARBA00022723"/>
    </source>
</evidence>
<protein>
    <recommendedName>
        <fullName evidence="10">Cysteine--tRNA ligase</fullName>
        <ecNumber evidence="10">6.1.1.16</ecNumber>
    </recommendedName>
    <alternativeName>
        <fullName evidence="10">Cysteinyl-tRNA synthetase</fullName>
        <shortName evidence="10">CysRS</shortName>
    </alternativeName>
</protein>
<feature type="domain" description="Cysteinyl-tRNA ligase anticodon binding" evidence="12">
    <location>
        <begin position="398"/>
        <end position="439"/>
    </location>
</feature>
<keyword evidence="6 10" id="KW-0862">Zinc</keyword>
<feature type="binding site" evidence="10">
    <location>
        <position position="271"/>
    </location>
    <ligand>
        <name>ATP</name>
        <dbReference type="ChEBI" id="CHEBI:30616"/>
    </ligand>
</feature>
<dbReference type="Pfam" id="PF01406">
    <property type="entry name" value="tRNA-synt_1e"/>
    <property type="match status" value="1"/>
</dbReference>
<evidence type="ECO:0000313" key="14">
    <source>
        <dbReference type="Proteomes" id="UP000252147"/>
    </source>
</evidence>
<keyword evidence="9 10" id="KW-0030">Aminoacyl-tRNA synthetase</keyword>
<dbReference type="Gene3D" id="1.20.120.1910">
    <property type="entry name" value="Cysteine-tRNA ligase, C-terminal anti-codon recognition domain"/>
    <property type="match status" value="1"/>
</dbReference>
<sequence length="441" mass="50208">MKLYNSLTKTKEDFVPIDKEHIRIYFCGPTVYNKLHVGNFRAALVGDLLSKVLKGIYPKVTYVSNITDIDDKIIAASVEANMSIDELTNKYFQQYIDDSSLLGISAPDIQPFATDFIPSMISFIEVLLDKDAAYEVNGNVLFDTTKFPQYGVLSDRKLEEQIKGSRIKVESYKKNSNDFILWKPSLDNEPGWESPWGIGRPGWHLECSVMSQETLSVPFDIHGGGNDLKFPHHDNEIAQTCGFHGTEDPTAFAKYWIHNGFLNLQNEKMSKSEGNVIYLEDLLTDFKGNEIRLALLSSHYRQPIPWSQTLLTQSASIRKKICSKLQNFDHIEPAFHRSSKVGECLLDDLNTPLALSVFQEKLASDDQNIDREIATYKYIFEGSNQDNSISAEEIKLIEQLIIQRNQARKNGNYEEADKIRDKLDKMKVSIKDIGGKTEWTK</sequence>
<dbReference type="InterPro" id="IPR024909">
    <property type="entry name" value="Cys-tRNA/MSH_ligase"/>
</dbReference>
<evidence type="ECO:0000256" key="8">
    <source>
        <dbReference type="ARBA" id="ARBA00022917"/>
    </source>
</evidence>
<keyword evidence="8 10" id="KW-0648">Protein biosynthesis</keyword>
<evidence type="ECO:0000256" key="6">
    <source>
        <dbReference type="ARBA" id="ARBA00022833"/>
    </source>
</evidence>
<name>A0A368BMK7_9GAMM</name>
<evidence type="ECO:0000256" key="3">
    <source>
        <dbReference type="ARBA" id="ARBA00022598"/>
    </source>
</evidence>
<dbReference type="InterPro" id="IPR056411">
    <property type="entry name" value="CysS_C"/>
</dbReference>
<comment type="similarity">
    <text evidence="1 10">Belongs to the class-I aminoacyl-tRNA synthetase family.</text>
</comment>
<dbReference type="GO" id="GO:0005524">
    <property type="term" value="F:ATP binding"/>
    <property type="evidence" value="ECO:0007669"/>
    <property type="project" value="UniProtKB-UniRule"/>
</dbReference>
<dbReference type="PANTHER" id="PTHR10890:SF3">
    <property type="entry name" value="CYSTEINE--TRNA LIGASE, CYTOPLASMIC"/>
    <property type="match status" value="1"/>
</dbReference>
<dbReference type="GO" id="GO:0008270">
    <property type="term" value="F:zinc ion binding"/>
    <property type="evidence" value="ECO:0007669"/>
    <property type="project" value="UniProtKB-UniRule"/>
</dbReference>
<keyword evidence="5 10" id="KW-0547">Nucleotide-binding</keyword>
<dbReference type="GO" id="GO:0004817">
    <property type="term" value="F:cysteine-tRNA ligase activity"/>
    <property type="evidence" value="ECO:0007669"/>
    <property type="project" value="UniProtKB-UniRule"/>
</dbReference>
<evidence type="ECO:0000256" key="5">
    <source>
        <dbReference type="ARBA" id="ARBA00022741"/>
    </source>
</evidence>
<evidence type="ECO:0000259" key="11">
    <source>
        <dbReference type="Pfam" id="PF01406"/>
    </source>
</evidence>
<dbReference type="AlphaFoldDB" id="A0A368BMK7"/>
<comment type="subunit">
    <text evidence="2 10">Monomer.</text>
</comment>
<accession>A0A368BMK7</accession>
<dbReference type="Pfam" id="PF23493">
    <property type="entry name" value="CysS_C"/>
    <property type="match status" value="1"/>
</dbReference>
<dbReference type="SUPFAM" id="SSF52374">
    <property type="entry name" value="Nucleotidylyl transferase"/>
    <property type="match status" value="1"/>
</dbReference>
<dbReference type="EC" id="6.1.1.16" evidence="10"/>
<keyword evidence="7 10" id="KW-0067">ATP-binding</keyword>
<dbReference type="SUPFAM" id="SSF47323">
    <property type="entry name" value="Anticodon-binding domain of a subclass of class I aminoacyl-tRNA synthetases"/>
    <property type="match status" value="1"/>
</dbReference>
<dbReference type="InterPro" id="IPR014729">
    <property type="entry name" value="Rossmann-like_a/b/a_fold"/>
</dbReference>
<feature type="binding site" evidence="10">
    <location>
        <position position="207"/>
    </location>
    <ligand>
        <name>Zn(2+)</name>
        <dbReference type="ChEBI" id="CHEBI:29105"/>
    </ligand>
</feature>
<keyword evidence="10" id="KW-0963">Cytoplasm</keyword>
<dbReference type="GO" id="GO:0005829">
    <property type="term" value="C:cytosol"/>
    <property type="evidence" value="ECO:0007669"/>
    <property type="project" value="TreeGrafter"/>
</dbReference>
<evidence type="ECO:0000256" key="2">
    <source>
        <dbReference type="ARBA" id="ARBA00011245"/>
    </source>
</evidence>
<feature type="short sequence motif" description="'KMSKS' region" evidence="10">
    <location>
        <begin position="268"/>
        <end position="272"/>
    </location>
</feature>
<feature type="binding site" evidence="10">
    <location>
        <position position="232"/>
    </location>
    <ligand>
        <name>Zn(2+)</name>
        <dbReference type="ChEBI" id="CHEBI:29105"/>
    </ligand>
</feature>
<evidence type="ECO:0000256" key="9">
    <source>
        <dbReference type="ARBA" id="ARBA00023146"/>
    </source>
</evidence>
<feature type="binding site" evidence="10">
    <location>
        <position position="27"/>
    </location>
    <ligand>
        <name>Zn(2+)</name>
        <dbReference type="ChEBI" id="CHEBI:29105"/>
    </ligand>
</feature>
<dbReference type="Gene3D" id="3.40.50.620">
    <property type="entry name" value="HUPs"/>
    <property type="match status" value="1"/>
</dbReference>
<feature type="short sequence motif" description="'HIGH' region" evidence="10">
    <location>
        <begin position="29"/>
        <end position="39"/>
    </location>
</feature>
<evidence type="ECO:0000313" key="13">
    <source>
        <dbReference type="EMBL" id="RCL38124.1"/>
    </source>
</evidence>
<evidence type="ECO:0000256" key="7">
    <source>
        <dbReference type="ARBA" id="ARBA00022840"/>
    </source>
</evidence>
<comment type="caution">
    <text evidence="13">The sequence shown here is derived from an EMBL/GenBank/DDBJ whole genome shotgun (WGS) entry which is preliminary data.</text>
</comment>
<dbReference type="InterPro" id="IPR015803">
    <property type="entry name" value="Cys-tRNA-ligase"/>
</dbReference>
<comment type="subcellular location">
    <subcellularLocation>
        <location evidence="10">Cytoplasm</location>
    </subcellularLocation>
</comment>
<feature type="binding site" evidence="10">
    <location>
        <position position="236"/>
    </location>
    <ligand>
        <name>Zn(2+)</name>
        <dbReference type="ChEBI" id="CHEBI:29105"/>
    </ligand>
</feature>